<proteinExistence type="predicted"/>
<name>A0A1L8TPJ8_9ENTE</name>
<dbReference type="NCBIfam" id="TIGR03061">
    <property type="entry name" value="pip_yhgE_Nterm"/>
    <property type="match status" value="1"/>
</dbReference>
<dbReference type="GO" id="GO:0016020">
    <property type="term" value="C:membrane"/>
    <property type="evidence" value="ECO:0007669"/>
    <property type="project" value="UniProtKB-SubCell"/>
</dbReference>
<accession>A0A1L8TPJ8</accession>
<feature type="transmembrane region" description="Helical" evidence="5">
    <location>
        <begin position="865"/>
        <end position="883"/>
    </location>
</feature>
<dbReference type="OrthoDB" id="9811483at2"/>
<dbReference type="NCBIfam" id="TIGR03062">
    <property type="entry name" value="pip_yhgE_Cterm"/>
    <property type="match status" value="1"/>
</dbReference>
<dbReference type="Gene3D" id="1.10.287.950">
    <property type="entry name" value="Methyl-accepting chemotaxis protein"/>
    <property type="match status" value="2"/>
</dbReference>
<dbReference type="InterPro" id="IPR051328">
    <property type="entry name" value="T7SS_ABC-Transporter"/>
</dbReference>
<dbReference type="EMBL" id="JXKQ01000003">
    <property type="protein sequence ID" value="OJG46153.1"/>
    <property type="molecule type" value="Genomic_DNA"/>
</dbReference>
<keyword evidence="2 5" id="KW-0812">Transmembrane</keyword>
<dbReference type="AlphaFoldDB" id="A0A1L8TPJ8"/>
<feature type="transmembrane region" description="Helical" evidence="5">
    <location>
        <begin position="749"/>
        <end position="772"/>
    </location>
</feature>
<organism evidence="6 7">
    <name type="scientific">Enterococcus hermanniensis</name>
    <dbReference type="NCBI Taxonomy" id="249189"/>
    <lineage>
        <taxon>Bacteria</taxon>
        <taxon>Bacillati</taxon>
        <taxon>Bacillota</taxon>
        <taxon>Bacilli</taxon>
        <taxon>Lactobacillales</taxon>
        <taxon>Enterococcaceae</taxon>
        <taxon>Enterococcus</taxon>
    </lineage>
</organism>
<evidence type="ECO:0000313" key="7">
    <source>
        <dbReference type="Proteomes" id="UP000182077"/>
    </source>
</evidence>
<evidence type="ECO:0000256" key="5">
    <source>
        <dbReference type="SAM" id="Phobius"/>
    </source>
</evidence>
<dbReference type="PANTHER" id="PTHR43077">
    <property type="entry name" value="TRANSPORT PERMEASE YVFS-RELATED"/>
    <property type="match status" value="1"/>
</dbReference>
<feature type="transmembrane region" description="Helical" evidence="5">
    <location>
        <begin position="778"/>
        <end position="801"/>
    </location>
</feature>
<dbReference type="RefSeq" id="WP_071857254.1">
    <property type="nucleotide sequence ID" value="NZ_JBHSHK010000001.1"/>
</dbReference>
<evidence type="ECO:0000313" key="6">
    <source>
        <dbReference type="EMBL" id="OJG46153.1"/>
    </source>
</evidence>
<dbReference type="InterPro" id="IPR011049">
    <property type="entry name" value="Serralysin-like_metalloprot_C"/>
</dbReference>
<evidence type="ECO:0000256" key="1">
    <source>
        <dbReference type="ARBA" id="ARBA00004141"/>
    </source>
</evidence>
<dbReference type="Gene3D" id="3.40.1710.10">
    <property type="entry name" value="abc type-2 transporter like domain"/>
    <property type="match status" value="1"/>
</dbReference>
<dbReference type="Proteomes" id="UP000182077">
    <property type="component" value="Unassembled WGS sequence"/>
</dbReference>
<reference evidence="6 7" key="1">
    <citation type="submission" date="2014-12" db="EMBL/GenBank/DDBJ databases">
        <title>Draft genome sequences of 29 type strains of Enterococci.</title>
        <authorList>
            <person name="Zhong Z."/>
            <person name="Sun Z."/>
            <person name="Liu W."/>
            <person name="Zhang W."/>
            <person name="Zhang H."/>
        </authorList>
    </citation>
    <scope>NUCLEOTIDE SEQUENCE [LARGE SCALE GENOMIC DNA]</scope>
    <source>
        <strain evidence="6 7">DSM 17122</strain>
    </source>
</reference>
<dbReference type="InterPro" id="IPR017501">
    <property type="entry name" value="Phage_infect_YhgE_C"/>
</dbReference>
<keyword evidence="4 5" id="KW-0472">Membrane</keyword>
<keyword evidence="3 5" id="KW-1133">Transmembrane helix</keyword>
<gene>
    <name evidence="6" type="ORF">RV04_GL001319</name>
</gene>
<comment type="subcellular location">
    <subcellularLocation>
        <location evidence="1">Membrane</location>
        <topology evidence="1">Multi-pass membrane protein</topology>
    </subcellularLocation>
</comment>
<feature type="transmembrane region" description="Helical" evidence="5">
    <location>
        <begin position="808"/>
        <end position="827"/>
    </location>
</feature>
<dbReference type="InterPro" id="IPR023908">
    <property type="entry name" value="xxxLxxG_rpt"/>
</dbReference>
<dbReference type="GO" id="GO:0140359">
    <property type="term" value="F:ABC-type transporter activity"/>
    <property type="evidence" value="ECO:0007669"/>
    <property type="project" value="InterPro"/>
</dbReference>
<dbReference type="SUPFAM" id="SSF101967">
    <property type="entry name" value="Adhesin YadA, collagen-binding domain"/>
    <property type="match status" value="1"/>
</dbReference>
<dbReference type="PANTHER" id="PTHR43077:SF5">
    <property type="entry name" value="PHAGE INFECTION PROTEIN"/>
    <property type="match status" value="1"/>
</dbReference>
<dbReference type="NCBIfam" id="TIGR03057">
    <property type="entry name" value="xxxLxxG_by_4"/>
    <property type="match status" value="5"/>
</dbReference>
<evidence type="ECO:0000256" key="2">
    <source>
        <dbReference type="ARBA" id="ARBA00022692"/>
    </source>
</evidence>
<sequence length="897" mass="95035">MLKKELQFLKEHKFFLIVLAVVALIPMLYNLIFLSSMWNPYGKLEHLPVAIVNEDQSTTYQGKKLAIGDQLVKNMKETKSLEYHFVSAKKAKQGIKKGDYYMKITIPKNFSTNAATLITKNPKNMIINYETTQGRNLTASKMSDSAMTTLKDKVSTQVTELYTKAILTQFGKVGDGMANAASGSKQLNSGTTKVEDASKLIQNNLQKLSSSTLEFSTGTETLTEGIKKYVSGVESVDEGTNQLSTGISTLSKSLPTLSSGMDQLNTGASSLASGVQQYTDGVNSVNTGAAQLATGLSKLENQTQNLPAQTKQLNDGVQQLAAGLKQVNLSNTQKNQLTAYVTGVQSYLTQVSAMLVTMDASSLNSDQLTSAITDVGTDLTNIQNLIAPINTKIETEKSAIQAAYQTDLSTNANAVTAALKTSGVTLSDDQKALILSTMKNQESQTLAEVNNLSVDGDSMNAGLNKANSDLQQLTTGMAALKNLPIDQLATLKTSTDNLANNSSDATTGLTTALDGLYSIGTTAAPAAEKIASATQTFNESTPTLVSAIQQLKAGSATLLSGTTTLTAKSPMLTNGINSLSSGLATAAKKIPTLSSGVGTLLQGSEKLSDGTTQLVSNGSQLVSGVQTLGSGAQKISSGAGQLSNGEGKVTTSLGQINDGINSLTDSLNNGANKVQQVNTSKSAAAAISQPVQTTHIDKDKVANNGTAMAPYMMSVALFVGCLTTNLLFDVVKPKKKPTSGLAWWSSKMAIVGTVAIIQAILVFMVLTLGLGLDPIYPVRVLFFLILEAITFMSIVTMFNVLFGKVGSFLMLIFMMLQLGGSSGTYPLELSNTFFEKISPFLPMTYSISALRQGVSMTGAMGSQTLIFASLTIISNLIIIVYFTRKKRTYQFPQAVEN</sequence>
<protein>
    <submittedName>
        <fullName evidence="6">YhgE/Pip domain-containing protein</fullName>
    </submittedName>
</protein>
<feature type="transmembrane region" description="Helical" evidence="5">
    <location>
        <begin position="14"/>
        <end position="38"/>
    </location>
</feature>
<evidence type="ECO:0000256" key="4">
    <source>
        <dbReference type="ARBA" id="ARBA00023136"/>
    </source>
</evidence>
<feature type="transmembrane region" description="Helical" evidence="5">
    <location>
        <begin position="708"/>
        <end position="728"/>
    </location>
</feature>
<keyword evidence="7" id="KW-1185">Reference proteome</keyword>
<evidence type="ECO:0000256" key="3">
    <source>
        <dbReference type="ARBA" id="ARBA00022989"/>
    </source>
</evidence>
<dbReference type="InterPro" id="IPR017500">
    <property type="entry name" value="Phage_infect_YhgE_N"/>
</dbReference>
<comment type="caution">
    <text evidence="6">The sequence shown here is derived from an EMBL/GenBank/DDBJ whole genome shotgun (WGS) entry which is preliminary data.</text>
</comment>